<dbReference type="Proteomes" id="UP001159641">
    <property type="component" value="Unassembled WGS sequence"/>
</dbReference>
<reference evidence="1 2" key="1">
    <citation type="submission" date="2022-11" db="EMBL/GenBank/DDBJ databases">
        <title>Whole genome sequence of Eschrichtius robustus ER-17-0199.</title>
        <authorList>
            <person name="Bruniche-Olsen A."/>
            <person name="Black A.N."/>
            <person name="Fields C.J."/>
            <person name="Walden K."/>
            <person name="Dewoody J.A."/>
        </authorList>
    </citation>
    <scope>NUCLEOTIDE SEQUENCE [LARGE SCALE GENOMIC DNA]</scope>
    <source>
        <strain evidence="1">ER-17-0199</strain>
        <tissue evidence="1">Blubber</tissue>
    </source>
</reference>
<feature type="non-terminal residue" evidence="1">
    <location>
        <position position="1"/>
    </location>
</feature>
<proteinExistence type="predicted"/>
<organism evidence="1 2">
    <name type="scientific">Eschrichtius robustus</name>
    <name type="common">California gray whale</name>
    <name type="synonym">Eschrichtius gibbosus</name>
    <dbReference type="NCBI Taxonomy" id="9764"/>
    <lineage>
        <taxon>Eukaryota</taxon>
        <taxon>Metazoa</taxon>
        <taxon>Chordata</taxon>
        <taxon>Craniata</taxon>
        <taxon>Vertebrata</taxon>
        <taxon>Euteleostomi</taxon>
        <taxon>Mammalia</taxon>
        <taxon>Eutheria</taxon>
        <taxon>Laurasiatheria</taxon>
        <taxon>Artiodactyla</taxon>
        <taxon>Whippomorpha</taxon>
        <taxon>Cetacea</taxon>
        <taxon>Mysticeti</taxon>
        <taxon>Eschrichtiidae</taxon>
        <taxon>Eschrichtius</taxon>
    </lineage>
</organism>
<keyword evidence="2" id="KW-1185">Reference proteome</keyword>
<dbReference type="EMBL" id="JAIQCJ010001992">
    <property type="protein sequence ID" value="KAJ8786332.1"/>
    <property type="molecule type" value="Genomic_DNA"/>
</dbReference>
<name>A0AB34H0N3_ESCRO</name>
<comment type="caution">
    <text evidence="1">The sequence shown here is derived from an EMBL/GenBank/DDBJ whole genome shotgun (WGS) entry which is preliminary data.</text>
</comment>
<dbReference type="AlphaFoldDB" id="A0AB34H0N3"/>
<gene>
    <name evidence="1" type="ORF">J1605_006307</name>
</gene>
<accession>A0AB34H0N3</accession>
<evidence type="ECO:0000313" key="2">
    <source>
        <dbReference type="Proteomes" id="UP001159641"/>
    </source>
</evidence>
<evidence type="ECO:0000313" key="1">
    <source>
        <dbReference type="EMBL" id="KAJ8786332.1"/>
    </source>
</evidence>
<protein>
    <submittedName>
        <fullName evidence="1">Uncharacterized protein</fullName>
    </submittedName>
</protein>
<sequence>IYIPYKSFKSSPPYSFVVDTLDKTRDGKKPVLLSKRSHCNEKLVHRNEE</sequence>